<keyword evidence="1" id="KW-0472">Membrane</keyword>
<protein>
    <recommendedName>
        <fullName evidence="2">DUF6536 domain-containing protein</fullName>
    </recommendedName>
</protein>
<gene>
    <name evidence="3" type="ORF">Z519_10647</name>
</gene>
<dbReference type="PANTHER" id="PTHR35395:SF1">
    <property type="entry name" value="DUF6536 DOMAIN-CONTAINING PROTEIN"/>
    <property type="match status" value="1"/>
</dbReference>
<feature type="domain" description="DUF6536" evidence="2">
    <location>
        <begin position="20"/>
        <end position="179"/>
    </location>
</feature>
<dbReference type="VEuPathDB" id="FungiDB:Z519_10647"/>
<dbReference type="EMBL" id="KN846998">
    <property type="protein sequence ID" value="KIW88601.1"/>
    <property type="molecule type" value="Genomic_DNA"/>
</dbReference>
<dbReference type="Proteomes" id="UP000053789">
    <property type="component" value="Unassembled WGS sequence"/>
</dbReference>
<feature type="transmembrane region" description="Helical" evidence="1">
    <location>
        <begin position="139"/>
        <end position="156"/>
    </location>
</feature>
<dbReference type="InterPro" id="IPR046623">
    <property type="entry name" value="DUF6536"/>
</dbReference>
<keyword evidence="1" id="KW-1133">Transmembrane helix</keyword>
<evidence type="ECO:0000313" key="3">
    <source>
        <dbReference type="EMBL" id="KIW88601.1"/>
    </source>
</evidence>
<evidence type="ECO:0000256" key="1">
    <source>
        <dbReference type="SAM" id="Phobius"/>
    </source>
</evidence>
<dbReference type="GeneID" id="27703575"/>
<keyword evidence="4" id="KW-1185">Reference proteome</keyword>
<evidence type="ECO:0000313" key="4">
    <source>
        <dbReference type="Proteomes" id="UP000053789"/>
    </source>
</evidence>
<evidence type="ECO:0000259" key="2">
    <source>
        <dbReference type="Pfam" id="PF20163"/>
    </source>
</evidence>
<dbReference type="OrthoDB" id="5429634at2759"/>
<sequence length="291" mass="31947">MSRILNWIILLNQKVVPRGWKGSTLLFSTFCAIVPTLNLGVLIWAAAKSKNGVSGDYGILVLCEGRGSHQCSGIQDLNKWALLLINLLSTILLSGGNHCMQSLSVPTRSDINSAHSSGRWLDIGVLSIRNLRWISRKRLLLWLLLGLSSLPLHLFYNSAVFISTSSNNYAVFIVDRTFLESNSTNGVLTTSMSEGMPAISIPEFASQLHDVANSNKLVNLTTEECRTAYIKTFQSSYRNVLLVSDSKVGIDVVDNGSSNVVSFLNAEFVSNFKCGKTQAFAPGLVLWMEQL</sequence>
<name>A0A0D2EEV8_CLAB1</name>
<dbReference type="AlphaFoldDB" id="A0A0D2EEV8"/>
<reference evidence="3" key="1">
    <citation type="submission" date="2015-01" db="EMBL/GenBank/DDBJ databases">
        <title>The Genome Sequence of Cladophialophora bantiana CBS 173.52.</title>
        <authorList>
            <consortium name="The Broad Institute Genomics Platform"/>
            <person name="Cuomo C."/>
            <person name="de Hoog S."/>
            <person name="Gorbushina A."/>
            <person name="Stielow B."/>
            <person name="Teixiera M."/>
            <person name="Abouelleil A."/>
            <person name="Chapman S.B."/>
            <person name="Priest M."/>
            <person name="Young S.K."/>
            <person name="Wortman J."/>
            <person name="Nusbaum C."/>
            <person name="Birren B."/>
        </authorList>
    </citation>
    <scope>NUCLEOTIDE SEQUENCE [LARGE SCALE GENOMIC DNA]</scope>
    <source>
        <strain evidence="3">CBS 173.52</strain>
    </source>
</reference>
<feature type="transmembrane region" description="Helical" evidence="1">
    <location>
        <begin position="25"/>
        <end position="47"/>
    </location>
</feature>
<keyword evidence="1" id="KW-0812">Transmembrane</keyword>
<dbReference type="RefSeq" id="XP_016615270.1">
    <property type="nucleotide sequence ID" value="XM_016768363.1"/>
</dbReference>
<dbReference type="HOGENOM" id="CLU_956457_0_0_1"/>
<dbReference type="PANTHER" id="PTHR35395">
    <property type="entry name" value="DUF6536 DOMAIN-CONTAINING PROTEIN"/>
    <property type="match status" value="1"/>
</dbReference>
<dbReference type="Pfam" id="PF20163">
    <property type="entry name" value="DUF6536"/>
    <property type="match status" value="1"/>
</dbReference>
<organism evidence="3 4">
    <name type="scientific">Cladophialophora bantiana (strain ATCC 10958 / CBS 173.52 / CDC B-1940 / NIH 8579)</name>
    <name type="common">Xylohypha bantiana</name>
    <dbReference type="NCBI Taxonomy" id="1442370"/>
    <lineage>
        <taxon>Eukaryota</taxon>
        <taxon>Fungi</taxon>
        <taxon>Dikarya</taxon>
        <taxon>Ascomycota</taxon>
        <taxon>Pezizomycotina</taxon>
        <taxon>Eurotiomycetes</taxon>
        <taxon>Chaetothyriomycetidae</taxon>
        <taxon>Chaetothyriales</taxon>
        <taxon>Herpotrichiellaceae</taxon>
        <taxon>Cladophialophora</taxon>
    </lineage>
</organism>
<proteinExistence type="predicted"/>
<accession>A0A0D2EEV8</accession>